<dbReference type="GO" id="GO:0043565">
    <property type="term" value="F:sequence-specific DNA binding"/>
    <property type="evidence" value="ECO:0007669"/>
    <property type="project" value="InterPro"/>
</dbReference>
<dbReference type="STRING" id="6573.A0A210PQU7"/>
<dbReference type="GO" id="GO:0005634">
    <property type="term" value="C:nucleus"/>
    <property type="evidence" value="ECO:0007669"/>
    <property type="project" value="UniProtKB-SubCell"/>
</dbReference>
<evidence type="ECO:0000256" key="13">
    <source>
        <dbReference type="ARBA" id="ARBA00025374"/>
    </source>
</evidence>
<dbReference type="PANTHER" id="PTHR10741">
    <property type="entry name" value="TRANSLIN AND TRANSLIN ASSOCIATED PROTEIN X"/>
    <property type="match status" value="1"/>
</dbReference>
<keyword evidence="11" id="KW-0238">DNA-binding</keyword>
<feature type="coiled-coil region" evidence="17">
    <location>
        <begin position="18"/>
        <end position="82"/>
    </location>
</feature>
<dbReference type="InterPro" id="IPR016068">
    <property type="entry name" value="Translin_N"/>
</dbReference>
<comment type="subcellular location">
    <subcellularLocation>
        <location evidence="2">Cytoplasm</location>
    </subcellularLocation>
    <subcellularLocation>
        <location evidence="1">Nucleus</location>
    </subcellularLocation>
</comment>
<proteinExistence type="inferred from homology"/>
<evidence type="ECO:0000256" key="6">
    <source>
        <dbReference type="ARBA" id="ARBA00022490"/>
    </source>
</evidence>
<dbReference type="InterPro" id="IPR016069">
    <property type="entry name" value="Translin_C"/>
</dbReference>
<evidence type="ECO:0000256" key="12">
    <source>
        <dbReference type="ARBA" id="ARBA00023242"/>
    </source>
</evidence>
<keyword evidence="9" id="KW-0378">Hydrolase</keyword>
<keyword evidence="16" id="KW-0479">Metal-binding</keyword>
<evidence type="ECO:0000256" key="2">
    <source>
        <dbReference type="ARBA" id="ARBA00004496"/>
    </source>
</evidence>
<dbReference type="Pfam" id="PF01997">
    <property type="entry name" value="Translin"/>
    <property type="match status" value="1"/>
</dbReference>
<comment type="function">
    <text evidence="13">DNA-binding protein that specifically recognizes consensus sequences at the breakpoint junctions in chromosomal translocations, mostly involving immunoglobulin (Ig)/T-cell receptor gene segments. Seems to recognize single-stranded DNA ends generated by staggered breaks occurring at recombination hot spots.</text>
</comment>
<evidence type="ECO:0000256" key="9">
    <source>
        <dbReference type="ARBA" id="ARBA00022801"/>
    </source>
</evidence>
<dbReference type="GO" id="GO:0016787">
    <property type="term" value="F:hydrolase activity"/>
    <property type="evidence" value="ECO:0007669"/>
    <property type="project" value="UniProtKB-KW"/>
</dbReference>
<evidence type="ECO:0000256" key="7">
    <source>
        <dbReference type="ARBA" id="ARBA00022722"/>
    </source>
</evidence>
<evidence type="ECO:0000256" key="11">
    <source>
        <dbReference type="ARBA" id="ARBA00023125"/>
    </source>
</evidence>
<evidence type="ECO:0000256" key="14">
    <source>
        <dbReference type="ARBA" id="ARBA00025410"/>
    </source>
</evidence>
<keyword evidence="12" id="KW-0539">Nucleus</keyword>
<comment type="function">
    <text evidence="14">Exhibits both single-stranded and double-stranded endoribonuclease activity. May act as an activator of RNA-induced silencing complex (RISC) by facilitating endonucleolytic cleavage of the siRNA passenger strand.</text>
</comment>
<sequence>MASDSSMSTIFTDFQKYLDDEQEIRERIRVLVRDLEQTTREIHTQLQLVHQQGGIKQVQDHCKKAEASFATLREQYRKLAEVVPSGQYYRFHDHWKFSMQRCCFLSAFITYLQTEKLVTREETAAKLGVELSRDNGFHMDLDDFLIGVLQVASELSRLAVNAVTASDYSRPLRIAKFVAELDAGYRLLNLKNDALRKRFDGLKYDLKKVEEVVYDLTIRGLKPTEDPPKE</sequence>
<comment type="similarity">
    <text evidence="3">Belongs to the translin family.</text>
</comment>
<dbReference type="Gene3D" id="1.20.58.200">
    <property type="entry name" value="Translin, domain 2"/>
    <property type="match status" value="1"/>
</dbReference>
<evidence type="ECO:0000256" key="17">
    <source>
        <dbReference type="SAM" id="Coils"/>
    </source>
</evidence>
<gene>
    <name evidence="18" type="ORF">KP79_PYT23654</name>
</gene>
<evidence type="ECO:0000256" key="16">
    <source>
        <dbReference type="PIRSR" id="PIRSR602848-1"/>
    </source>
</evidence>
<dbReference type="Gene3D" id="1.20.58.190">
    <property type="entry name" value="Translin, domain 1"/>
    <property type="match status" value="1"/>
</dbReference>
<dbReference type="InterPro" id="IPR002848">
    <property type="entry name" value="Translin_fam"/>
</dbReference>
<reference evidence="18 19" key="1">
    <citation type="journal article" date="2017" name="Nat. Ecol. Evol.">
        <title>Scallop genome provides insights into evolution of bilaterian karyotype and development.</title>
        <authorList>
            <person name="Wang S."/>
            <person name="Zhang J."/>
            <person name="Jiao W."/>
            <person name="Li J."/>
            <person name="Xun X."/>
            <person name="Sun Y."/>
            <person name="Guo X."/>
            <person name="Huan P."/>
            <person name="Dong B."/>
            <person name="Zhang L."/>
            <person name="Hu X."/>
            <person name="Sun X."/>
            <person name="Wang J."/>
            <person name="Zhao C."/>
            <person name="Wang Y."/>
            <person name="Wang D."/>
            <person name="Huang X."/>
            <person name="Wang R."/>
            <person name="Lv J."/>
            <person name="Li Y."/>
            <person name="Zhang Z."/>
            <person name="Liu B."/>
            <person name="Lu W."/>
            <person name="Hui Y."/>
            <person name="Liang J."/>
            <person name="Zhou Z."/>
            <person name="Hou R."/>
            <person name="Li X."/>
            <person name="Liu Y."/>
            <person name="Li H."/>
            <person name="Ning X."/>
            <person name="Lin Y."/>
            <person name="Zhao L."/>
            <person name="Xing Q."/>
            <person name="Dou J."/>
            <person name="Li Y."/>
            <person name="Mao J."/>
            <person name="Guo H."/>
            <person name="Dou H."/>
            <person name="Li T."/>
            <person name="Mu C."/>
            <person name="Jiang W."/>
            <person name="Fu Q."/>
            <person name="Fu X."/>
            <person name="Miao Y."/>
            <person name="Liu J."/>
            <person name="Yu Q."/>
            <person name="Li R."/>
            <person name="Liao H."/>
            <person name="Li X."/>
            <person name="Kong Y."/>
            <person name="Jiang Z."/>
            <person name="Chourrout D."/>
            <person name="Li R."/>
            <person name="Bao Z."/>
        </authorList>
    </citation>
    <scope>NUCLEOTIDE SEQUENCE [LARGE SCALE GENOMIC DNA]</scope>
    <source>
        <strain evidence="18 19">PY_sf001</strain>
    </source>
</reference>
<dbReference type="InterPro" id="IPR036081">
    <property type="entry name" value="Translin_sf"/>
</dbReference>
<evidence type="ECO:0000256" key="1">
    <source>
        <dbReference type="ARBA" id="ARBA00004123"/>
    </source>
</evidence>
<dbReference type="FunFam" id="1.20.58.190:FF:000001">
    <property type="entry name" value="Translin"/>
    <property type="match status" value="1"/>
</dbReference>
<comment type="subunit">
    <text evidence="4">Ring-shaped heterooctamer of six TSN and two TSNAX subunits, DNA/RNA binding occurs inside the ring.</text>
</comment>
<evidence type="ECO:0000256" key="8">
    <source>
        <dbReference type="ARBA" id="ARBA00022759"/>
    </source>
</evidence>
<dbReference type="SUPFAM" id="SSF74784">
    <property type="entry name" value="Translin"/>
    <property type="match status" value="1"/>
</dbReference>
<dbReference type="Proteomes" id="UP000242188">
    <property type="component" value="Unassembled WGS sequence"/>
</dbReference>
<evidence type="ECO:0000256" key="15">
    <source>
        <dbReference type="ARBA" id="ARBA00030513"/>
    </source>
</evidence>
<keyword evidence="16" id="KW-0460">Magnesium</keyword>
<evidence type="ECO:0000256" key="3">
    <source>
        <dbReference type="ARBA" id="ARBA00005902"/>
    </source>
</evidence>
<dbReference type="OrthoDB" id="829at2759"/>
<protein>
    <recommendedName>
        <fullName evidence="5">Translin</fullName>
    </recommendedName>
    <alternativeName>
        <fullName evidence="15">Component 3 of promoter of RISC</fullName>
    </alternativeName>
</protein>
<evidence type="ECO:0000313" key="18">
    <source>
        <dbReference type="EMBL" id="OWF38877.1"/>
    </source>
</evidence>
<keyword evidence="19" id="KW-1185">Reference proteome</keyword>
<feature type="binding site" evidence="16">
    <location>
        <position position="154"/>
    </location>
    <ligand>
        <name>Mg(2+)</name>
        <dbReference type="ChEBI" id="CHEBI:18420"/>
    </ligand>
</feature>
<keyword evidence="6" id="KW-0963">Cytoplasm</keyword>
<keyword evidence="8" id="KW-0255">Endonuclease</keyword>
<dbReference type="EMBL" id="NEDP02005553">
    <property type="protein sequence ID" value="OWF38877.1"/>
    <property type="molecule type" value="Genomic_DNA"/>
</dbReference>
<dbReference type="FunFam" id="1.20.58.200:FF:000002">
    <property type="entry name" value="Putative translin"/>
    <property type="match status" value="1"/>
</dbReference>
<evidence type="ECO:0000256" key="10">
    <source>
        <dbReference type="ARBA" id="ARBA00022884"/>
    </source>
</evidence>
<dbReference type="CDD" id="cd14819">
    <property type="entry name" value="Translin"/>
    <property type="match status" value="1"/>
</dbReference>
<dbReference type="GO" id="GO:0016070">
    <property type="term" value="P:RNA metabolic process"/>
    <property type="evidence" value="ECO:0007669"/>
    <property type="project" value="InterPro"/>
</dbReference>
<keyword evidence="7" id="KW-0540">Nuclease</keyword>
<dbReference type="GO" id="GO:0005737">
    <property type="term" value="C:cytoplasm"/>
    <property type="evidence" value="ECO:0007669"/>
    <property type="project" value="UniProtKB-SubCell"/>
</dbReference>
<evidence type="ECO:0000256" key="5">
    <source>
        <dbReference type="ARBA" id="ARBA00022196"/>
    </source>
</evidence>
<keyword evidence="10" id="KW-0694">RNA-binding</keyword>
<dbReference type="InterPro" id="IPR033956">
    <property type="entry name" value="Translin"/>
</dbReference>
<evidence type="ECO:0000256" key="4">
    <source>
        <dbReference type="ARBA" id="ARBA00011685"/>
    </source>
</evidence>
<dbReference type="GO" id="GO:0003697">
    <property type="term" value="F:single-stranded DNA binding"/>
    <property type="evidence" value="ECO:0007669"/>
    <property type="project" value="InterPro"/>
</dbReference>
<evidence type="ECO:0000313" key="19">
    <source>
        <dbReference type="Proteomes" id="UP000242188"/>
    </source>
</evidence>
<dbReference type="GO" id="GO:0004519">
    <property type="term" value="F:endonuclease activity"/>
    <property type="evidence" value="ECO:0007669"/>
    <property type="project" value="UniProtKB-KW"/>
</dbReference>
<comment type="caution">
    <text evidence="18">The sequence shown here is derived from an EMBL/GenBank/DDBJ whole genome shotgun (WGS) entry which is preliminary data.</text>
</comment>
<name>A0A210PQU7_MIZYE</name>
<keyword evidence="17" id="KW-0175">Coiled coil</keyword>
<accession>A0A210PQU7</accession>
<organism evidence="18 19">
    <name type="scientific">Mizuhopecten yessoensis</name>
    <name type="common">Japanese scallop</name>
    <name type="synonym">Patinopecten yessoensis</name>
    <dbReference type="NCBI Taxonomy" id="6573"/>
    <lineage>
        <taxon>Eukaryota</taxon>
        <taxon>Metazoa</taxon>
        <taxon>Spiralia</taxon>
        <taxon>Lophotrochozoa</taxon>
        <taxon>Mollusca</taxon>
        <taxon>Bivalvia</taxon>
        <taxon>Autobranchia</taxon>
        <taxon>Pteriomorphia</taxon>
        <taxon>Pectinida</taxon>
        <taxon>Pectinoidea</taxon>
        <taxon>Pectinidae</taxon>
        <taxon>Mizuhopecten</taxon>
    </lineage>
</organism>
<dbReference type="GO" id="GO:0046872">
    <property type="term" value="F:metal ion binding"/>
    <property type="evidence" value="ECO:0007669"/>
    <property type="project" value="UniProtKB-KW"/>
</dbReference>
<dbReference type="GO" id="GO:0003723">
    <property type="term" value="F:RNA binding"/>
    <property type="evidence" value="ECO:0007669"/>
    <property type="project" value="UniProtKB-KW"/>
</dbReference>
<dbReference type="AlphaFoldDB" id="A0A210PQU7"/>